<dbReference type="AlphaFoldDB" id="A0AAE3F5X3"/>
<feature type="non-terminal residue" evidence="1">
    <location>
        <position position="1"/>
    </location>
</feature>
<organism evidence="1 2">
    <name type="scientific">Fusicatenibacter saccharivorans</name>
    <dbReference type="NCBI Taxonomy" id="1150298"/>
    <lineage>
        <taxon>Bacteria</taxon>
        <taxon>Bacillati</taxon>
        <taxon>Bacillota</taxon>
        <taxon>Clostridia</taxon>
        <taxon>Lachnospirales</taxon>
        <taxon>Lachnospiraceae</taxon>
        <taxon>Fusicatenibacter</taxon>
    </lineage>
</organism>
<feature type="non-terminal residue" evidence="1">
    <location>
        <position position="89"/>
    </location>
</feature>
<protein>
    <submittedName>
        <fullName evidence="1">Uncharacterized protein</fullName>
    </submittedName>
</protein>
<gene>
    <name evidence="1" type="ORF">L0N21_18300</name>
</gene>
<comment type="caution">
    <text evidence="1">The sequence shown here is derived from an EMBL/GenBank/DDBJ whole genome shotgun (WGS) entry which is preliminary data.</text>
</comment>
<name>A0AAE3F5X3_9FIRM</name>
<dbReference type="EMBL" id="JAKNFS010000106">
    <property type="protein sequence ID" value="MCG4767423.1"/>
    <property type="molecule type" value="Genomic_DNA"/>
</dbReference>
<evidence type="ECO:0000313" key="1">
    <source>
        <dbReference type="EMBL" id="MCG4767423.1"/>
    </source>
</evidence>
<reference evidence="1" key="1">
    <citation type="submission" date="2022-01" db="EMBL/GenBank/DDBJ databases">
        <title>Collection of gut derived symbiotic bacterial strains cultured from healthy donors.</title>
        <authorList>
            <person name="Lin H."/>
            <person name="Kohout C."/>
            <person name="Waligurski E."/>
            <person name="Pamer E.G."/>
        </authorList>
    </citation>
    <scope>NUCLEOTIDE SEQUENCE</scope>
    <source>
        <strain evidence="1">DFI.5.49</strain>
    </source>
</reference>
<accession>A0AAE3F5X3</accession>
<sequence length="89" mass="9809">VTVFPDHADKNQFWFLPAPVTIAKMANSDEPQFLLLEYAPDVASSGVKGVGFLDVTLCLKLQDDTRNAIMGQIRTHFPDADNPNLQPVP</sequence>
<dbReference type="Proteomes" id="UP001199915">
    <property type="component" value="Unassembled WGS sequence"/>
</dbReference>
<dbReference type="RefSeq" id="WP_238033792.1">
    <property type="nucleotide sequence ID" value="NZ_JAKNFS010000106.1"/>
</dbReference>
<proteinExistence type="predicted"/>
<evidence type="ECO:0000313" key="2">
    <source>
        <dbReference type="Proteomes" id="UP001199915"/>
    </source>
</evidence>